<evidence type="ECO:0000259" key="4">
    <source>
        <dbReference type="Pfam" id="PF13193"/>
    </source>
</evidence>
<dbReference type="Gene3D" id="3.40.50.12780">
    <property type="entry name" value="N-terminal domain of ligase-like"/>
    <property type="match status" value="1"/>
</dbReference>
<evidence type="ECO:0000256" key="1">
    <source>
        <dbReference type="ARBA" id="ARBA00006432"/>
    </source>
</evidence>
<protein>
    <submittedName>
        <fullName evidence="5">Fatty-acyl-CoA synthase</fullName>
    </submittedName>
</protein>
<dbReference type="InterPro" id="IPR000873">
    <property type="entry name" value="AMP-dep_synth/lig_dom"/>
</dbReference>
<feature type="domain" description="AMP-binding enzyme C-terminal" evidence="4">
    <location>
        <begin position="421"/>
        <end position="496"/>
    </location>
</feature>
<dbReference type="KEGG" id="dmp:FAK_31680"/>
<comment type="similarity">
    <text evidence="1">Belongs to the ATP-dependent AMP-binding enzyme family.</text>
</comment>
<dbReference type="InterPro" id="IPR050237">
    <property type="entry name" value="ATP-dep_AMP-bd_enzyme"/>
</dbReference>
<reference evidence="6" key="1">
    <citation type="journal article" date="2023" name="Arch. Microbiol.">
        <title>Desulfoferula mesophilus gen. nov. sp. nov., a mesophilic sulfate-reducing bacterium isolated from a brackish lake sediment.</title>
        <authorList>
            <person name="Watanabe T."/>
            <person name="Yabe T."/>
            <person name="Tsuji J.M."/>
            <person name="Fukui M."/>
        </authorList>
    </citation>
    <scope>NUCLEOTIDE SEQUENCE [LARGE SCALE GENOMIC DNA]</scope>
    <source>
        <strain evidence="6">12FAK</strain>
    </source>
</reference>
<dbReference type="RefSeq" id="WP_338601456.1">
    <property type="nucleotide sequence ID" value="NZ_AP028679.1"/>
</dbReference>
<evidence type="ECO:0000313" key="5">
    <source>
        <dbReference type="EMBL" id="BEQ16102.1"/>
    </source>
</evidence>
<dbReference type="InterPro" id="IPR025110">
    <property type="entry name" value="AMP-bd_C"/>
</dbReference>
<evidence type="ECO:0000256" key="2">
    <source>
        <dbReference type="ARBA" id="ARBA00022598"/>
    </source>
</evidence>
<dbReference type="CDD" id="cd17631">
    <property type="entry name" value="FACL_FadD13-like"/>
    <property type="match status" value="1"/>
</dbReference>
<dbReference type="Pfam" id="PF00501">
    <property type="entry name" value="AMP-binding"/>
    <property type="match status" value="1"/>
</dbReference>
<dbReference type="PANTHER" id="PTHR43767:SF1">
    <property type="entry name" value="NONRIBOSOMAL PEPTIDE SYNTHASE PES1 (EUROFUNG)-RELATED"/>
    <property type="match status" value="1"/>
</dbReference>
<dbReference type="Proteomes" id="UP001366166">
    <property type="component" value="Chromosome"/>
</dbReference>
<dbReference type="PANTHER" id="PTHR43767">
    <property type="entry name" value="LONG-CHAIN-FATTY-ACID--COA LIGASE"/>
    <property type="match status" value="1"/>
</dbReference>
<dbReference type="PROSITE" id="PS00455">
    <property type="entry name" value="AMP_BINDING"/>
    <property type="match status" value="1"/>
</dbReference>
<dbReference type="FunFam" id="3.30.300.30:FF:000008">
    <property type="entry name" value="2,3-dihydroxybenzoate-AMP ligase"/>
    <property type="match status" value="1"/>
</dbReference>
<evidence type="ECO:0000313" key="6">
    <source>
        <dbReference type="Proteomes" id="UP001366166"/>
    </source>
</evidence>
<dbReference type="Pfam" id="PF13193">
    <property type="entry name" value="AMP-binding_C"/>
    <property type="match status" value="1"/>
</dbReference>
<gene>
    <name evidence="5" type="ORF">FAK_31680</name>
</gene>
<proteinExistence type="inferred from homology"/>
<dbReference type="GO" id="GO:0016878">
    <property type="term" value="F:acid-thiol ligase activity"/>
    <property type="evidence" value="ECO:0007669"/>
    <property type="project" value="UniProtKB-ARBA"/>
</dbReference>
<name>A0AAU9EI01_9BACT</name>
<sequence length="512" mass="55594">MNVGALLVNTAGKFPDATAIVAGGTRLSFRELDERTRRLASALLAAGLRPGDAVGMLFYNTVPMVEAYFATVRAGLVAVPINFRLAGREMAFMLDDSGAKAFFYDPEFDPVIAGIRDGLDQLRFLVSPGPGPSGLARDYEQFLAGGRAGAADPEGIAEDHPCQIMYTSGTTGRPKGAVITHRNVIWNLFNTIQGREDRNGQVSIIVGPLYHTAALNNHLTIQVALGGTAVLVKNFDAEGLLATIERERATVISGSPAMYNLLMQHPAAGRYDTSSITKCTAGADKLAMETKRRLMEFFPNIDGVYDVYGCTEASPCIAILAARDSLRKDASIGPPLPFLQARIMDEMGRFLGPDQVGELVCRGPNVMRGYHNNPQGTAEAIIDGWLHTGDLARMDDEGYLYIVDRKKDMIVSGGENIYPRELEEVLYTHPEIADAAVVGLPDEVWGESVCAFVALKPGSGLGSEEVVELCKANLASYKKPKRVEFLDEIPRNPSGKVLKVELRRQWLDKSTN</sequence>
<dbReference type="NCBIfam" id="NF004837">
    <property type="entry name" value="PRK06187.1"/>
    <property type="match status" value="1"/>
</dbReference>
<keyword evidence="6" id="KW-1185">Reference proteome</keyword>
<accession>A0AAU9EI01</accession>
<dbReference type="InterPro" id="IPR020845">
    <property type="entry name" value="AMP-binding_CS"/>
</dbReference>
<dbReference type="InterPro" id="IPR045851">
    <property type="entry name" value="AMP-bd_C_sf"/>
</dbReference>
<dbReference type="AlphaFoldDB" id="A0AAU9EI01"/>
<keyword evidence="2" id="KW-0436">Ligase</keyword>
<feature type="domain" description="AMP-dependent synthetase/ligase" evidence="3">
    <location>
        <begin position="10"/>
        <end position="371"/>
    </location>
</feature>
<evidence type="ECO:0000259" key="3">
    <source>
        <dbReference type="Pfam" id="PF00501"/>
    </source>
</evidence>
<organism evidence="5 6">
    <name type="scientific">Desulfoferula mesophila</name>
    <dbReference type="NCBI Taxonomy" id="3058419"/>
    <lineage>
        <taxon>Bacteria</taxon>
        <taxon>Pseudomonadati</taxon>
        <taxon>Thermodesulfobacteriota</taxon>
        <taxon>Desulfarculia</taxon>
        <taxon>Desulfarculales</taxon>
        <taxon>Desulfarculaceae</taxon>
        <taxon>Desulfoferula</taxon>
    </lineage>
</organism>
<dbReference type="EMBL" id="AP028679">
    <property type="protein sequence ID" value="BEQ16102.1"/>
    <property type="molecule type" value="Genomic_DNA"/>
</dbReference>
<dbReference type="InterPro" id="IPR042099">
    <property type="entry name" value="ANL_N_sf"/>
</dbReference>
<dbReference type="SUPFAM" id="SSF56801">
    <property type="entry name" value="Acetyl-CoA synthetase-like"/>
    <property type="match status" value="1"/>
</dbReference>
<dbReference type="Gene3D" id="3.30.300.30">
    <property type="match status" value="1"/>
</dbReference>